<dbReference type="Proteomes" id="UP000581135">
    <property type="component" value="Unassembled WGS sequence"/>
</dbReference>
<sequence>MMSDSPFLPGFLFTVGIIGLAAYFFFDDLADAVTRLL</sequence>
<organism evidence="2 3">
    <name type="scientific">Limibacillus halophilus</name>
    <dbReference type="NCBI Taxonomy" id="1579333"/>
    <lineage>
        <taxon>Bacteria</taxon>
        <taxon>Pseudomonadati</taxon>
        <taxon>Pseudomonadota</taxon>
        <taxon>Alphaproteobacteria</taxon>
        <taxon>Rhodospirillales</taxon>
        <taxon>Rhodovibrionaceae</taxon>
        <taxon>Limibacillus</taxon>
    </lineage>
</organism>
<name>A0A839SSQ9_9PROT</name>
<keyword evidence="1" id="KW-0812">Transmembrane</keyword>
<keyword evidence="1" id="KW-0472">Membrane</keyword>
<reference evidence="2 3" key="1">
    <citation type="submission" date="2020-08" db="EMBL/GenBank/DDBJ databases">
        <title>Genomic Encyclopedia of Type Strains, Phase III (KMG-III): the genomes of soil and plant-associated and newly described type strains.</title>
        <authorList>
            <person name="Whitman W."/>
        </authorList>
    </citation>
    <scope>NUCLEOTIDE SEQUENCE [LARGE SCALE GENOMIC DNA]</scope>
    <source>
        <strain evidence="2 3">CECT 8803</strain>
    </source>
</reference>
<protein>
    <submittedName>
        <fullName evidence="2">Uncharacterized protein</fullName>
    </submittedName>
</protein>
<accession>A0A839SSQ9</accession>
<gene>
    <name evidence="2" type="ORF">FHR98_002137</name>
</gene>
<feature type="transmembrane region" description="Helical" evidence="1">
    <location>
        <begin position="7"/>
        <end position="26"/>
    </location>
</feature>
<keyword evidence="3" id="KW-1185">Reference proteome</keyword>
<comment type="caution">
    <text evidence="2">The sequence shown here is derived from an EMBL/GenBank/DDBJ whole genome shotgun (WGS) entry which is preliminary data.</text>
</comment>
<keyword evidence="1" id="KW-1133">Transmembrane helix</keyword>
<evidence type="ECO:0000313" key="3">
    <source>
        <dbReference type="Proteomes" id="UP000581135"/>
    </source>
</evidence>
<evidence type="ECO:0000313" key="2">
    <source>
        <dbReference type="EMBL" id="MBB3065841.1"/>
    </source>
</evidence>
<proteinExistence type="predicted"/>
<dbReference type="AlphaFoldDB" id="A0A839SSQ9"/>
<dbReference type="EMBL" id="JACHXA010000005">
    <property type="protein sequence ID" value="MBB3065841.1"/>
    <property type="molecule type" value="Genomic_DNA"/>
</dbReference>
<evidence type="ECO:0000256" key="1">
    <source>
        <dbReference type="SAM" id="Phobius"/>
    </source>
</evidence>